<evidence type="ECO:0000259" key="6">
    <source>
        <dbReference type="Pfam" id="PF13193"/>
    </source>
</evidence>
<evidence type="ECO:0000256" key="1">
    <source>
        <dbReference type="ARBA" id="ARBA00004275"/>
    </source>
</evidence>
<dbReference type="GO" id="GO:0005777">
    <property type="term" value="C:peroxisome"/>
    <property type="evidence" value="ECO:0007669"/>
    <property type="project" value="UniProtKB-SubCell"/>
</dbReference>
<keyword evidence="7" id="KW-1185">Reference proteome</keyword>
<dbReference type="Gene3D" id="2.30.38.10">
    <property type="entry name" value="Luciferase, Domain 3"/>
    <property type="match status" value="1"/>
</dbReference>
<evidence type="ECO:0000256" key="2">
    <source>
        <dbReference type="ARBA" id="ARBA00006432"/>
    </source>
</evidence>
<accession>A0A7E4VC25</accession>
<dbReference type="Proteomes" id="UP000492821">
    <property type="component" value="Unassembled WGS sequence"/>
</dbReference>
<evidence type="ECO:0000313" key="8">
    <source>
        <dbReference type="WBParaSite" id="Pan_g1848.t1"/>
    </source>
</evidence>
<dbReference type="Gene3D" id="3.40.50.980">
    <property type="match status" value="1"/>
</dbReference>
<dbReference type="PANTHER" id="PTHR24096:SF149">
    <property type="entry name" value="AMP-BINDING DOMAIN-CONTAINING PROTEIN-RELATED"/>
    <property type="match status" value="1"/>
</dbReference>
<dbReference type="InterPro" id="IPR000873">
    <property type="entry name" value="AMP-dep_synth/lig_dom"/>
</dbReference>
<keyword evidence="4" id="KW-0576">Peroxisome</keyword>
<reference evidence="7" key="1">
    <citation type="journal article" date="2013" name="Genetics">
        <title>The draft genome and transcriptome of Panagrellus redivivus are shaped by the harsh demands of a free-living lifestyle.</title>
        <authorList>
            <person name="Srinivasan J."/>
            <person name="Dillman A.R."/>
            <person name="Macchietto M.G."/>
            <person name="Heikkinen L."/>
            <person name="Lakso M."/>
            <person name="Fracchia K.M."/>
            <person name="Antoshechkin I."/>
            <person name="Mortazavi A."/>
            <person name="Wong G."/>
            <person name="Sternberg P.W."/>
        </authorList>
    </citation>
    <scope>NUCLEOTIDE SEQUENCE [LARGE SCALE GENOMIC DNA]</scope>
    <source>
        <strain evidence="7">MT8872</strain>
    </source>
</reference>
<organism evidence="7 8">
    <name type="scientific">Panagrellus redivivus</name>
    <name type="common">Microworm</name>
    <dbReference type="NCBI Taxonomy" id="6233"/>
    <lineage>
        <taxon>Eukaryota</taxon>
        <taxon>Metazoa</taxon>
        <taxon>Ecdysozoa</taxon>
        <taxon>Nematoda</taxon>
        <taxon>Chromadorea</taxon>
        <taxon>Rhabditida</taxon>
        <taxon>Tylenchina</taxon>
        <taxon>Panagrolaimomorpha</taxon>
        <taxon>Panagrolaimoidea</taxon>
        <taxon>Panagrolaimidae</taxon>
        <taxon>Panagrellus</taxon>
    </lineage>
</organism>
<dbReference type="WBParaSite" id="Pan_g1848.t1">
    <property type="protein sequence ID" value="Pan_g1848.t1"/>
    <property type="gene ID" value="Pan_g1848"/>
</dbReference>
<dbReference type="InterPro" id="IPR025110">
    <property type="entry name" value="AMP-bd_C"/>
</dbReference>
<dbReference type="GO" id="GO:0016405">
    <property type="term" value="F:CoA-ligase activity"/>
    <property type="evidence" value="ECO:0007669"/>
    <property type="project" value="TreeGrafter"/>
</dbReference>
<name>A0A7E4VC25_PANRE</name>
<dbReference type="PANTHER" id="PTHR24096">
    <property type="entry name" value="LONG-CHAIN-FATTY-ACID--COA LIGASE"/>
    <property type="match status" value="1"/>
</dbReference>
<comment type="similarity">
    <text evidence="2">Belongs to the ATP-dependent AMP-binding enzyme family.</text>
</comment>
<evidence type="ECO:0000313" key="7">
    <source>
        <dbReference type="Proteomes" id="UP000492821"/>
    </source>
</evidence>
<dbReference type="GO" id="GO:0019748">
    <property type="term" value="P:secondary metabolic process"/>
    <property type="evidence" value="ECO:0007669"/>
    <property type="project" value="TreeGrafter"/>
</dbReference>
<evidence type="ECO:0000256" key="4">
    <source>
        <dbReference type="ARBA" id="ARBA00023140"/>
    </source>
</evidence>
<dbReference type="InterPro" id="IPR045851">
    <property type="entry name" value="AMP-bd_C_sf"/>
</dbReference>
<feature type="domain" description="AMP-binding enzyme C-terminal" evidence="6">
    <location>
        <begin position="204"/>
        <end position="278"/>
    </location>
</feature>
<protein>
    <submittedName>
        <fullName evidence="8">AMP-binding domain-containing protein</fullName>
    </submittedName>
</protein>
<dbReference type="Pfam" id="PF13193">
    <property type="entry name" value="AMP-binding_C"/>
    <property type="match status" value="1"/>
</dbReference>
<reference evidence="8" key="2">
    <citation type="submission" date="2020-10" db="UniProtKB">
        <authorList>
            <consortium name="WormBaseParasite"/>
        </authorList>
    </citation>
    <scope>IDENTIFICATION</scope>
</reference>
<sequence>MLQMSLVLGQTVIVMHHFAEEVYLQSIQEYKVHFLFLLPPVLIMLTNSPSVENYDLSSVEGAMSSGAPASIHICRKALKRLPNTKRIDQGYGMTETSGACTLPIMGNSTVATTHSGVILPNYEMKLVDSDGREVPLGEGGELQLRAPAMMLGYIGRPEATADAFSNGWYKTGDIARIDENGLVYIVGRSKDVIKSQGAQASPTELEDVLLSHPDILDAGVIPVPLEDGDEGFFAFIVRKNDLSKEDIHKFVNYQVAEFKRLRAGINLVDTIPKSDTGKILRNVLKDMYKSRI</sequence>
<comment type="subcellular location">
    <subcellularLocation>
        <location evidence="1">Peroxisome</location>
    </subcellularLocation>
</comment>
<dbReference type="SUPFAM" id="SSF56801">
    <property type="entry name" value="Acetyl-CoA synthetase-like"/>
    <property type="match status" value="1"/>
</dbReference>
<keyword evidence="3" id="KW-0436">Ligase</keyword>
<feature type="domain" description="AMP-dependent synthetase/ligase" evidence="5">
    <location>
        <begin position="4"/>
        <end position="153"/>
    </location>
</feature>
<dbReference type="Pfam" id="PF00501">
    <property type="entry name" value="AMP-binding"/>
    <property type="match status" value="1"/>
</dbReference>
<dbReference type="AlphaFoldDB" id="A0A7E4VC25"/>
<evidence type="ECO:0000256" key="3">
    <source>
        <dbReference type="ARBA" id="ARBA00022598"/>
    </source>
</evidence>
<evidence type="ECO:0000259" key="5">
    <source>
        <dbReference type="Pfam" id="PF00501"/>
    </source>
</evidence>
<dbReference type="Gene3D" id="3.30.300.30">
    <property type="match status" value="1"/>
</dbReference>
<proteinExistence type="inferred from homology"/>